<evidence type="ECO:0000259" key="1">
    <source>
        <dbReference type="Pfam" id="PF08268"/>
    </source>
</evidence>
<feature type="domain" description="F-box associated beta-propeller type 3" evidence="1">
    <location>
        <begin position="10"/>
        <end position="208"/>
    </location>
</feature>
<gene>
    <name evidence="2" type="ORF">CTI12_AA505670</name>
</gene>
<dbReference type="OrthoDB" id="5314306at2759"/>
<evidence type="ECO:0000313" key="2">
    <source>
        <dbReference type="EMBL" id="PWA46849.1"/>
    </source>
</evidence>
<dbReference type="InterPro" id="IPR050796">
    <property type="entry name" value="SCF_F-box_component"/>
</dbReference>
<dbReference type="InterPro" id="IPR013187">
    <property type="entry name" value="F-box-assoc_dom_typ3"/>
</dbReference>
<protein>
    <submittedName>
        <fullName evidence="2">F-box domain-containing protein</fullName>
    </submittedName>
</protein>
<dbReference type="STRING" id="35608.A0A2U1LCX6"/>
<dbReference type="EMBL" id="PKPP01010078">
    <property type="protein sequence ID" value="PWA46849.1"/>
    <property type="molecule type" value="Genomic_DNA"/>
</dbReference>
<name>A0A2U1LCX6_ARTAN</name>
<dbReference type="InterPro" id="IPR017451">
    <property type="entry name" value="F-box-assoc_interact_dom"/>
</dbReference>
<dbReference type="PANTHER" id="PTHR31672">
    <property type="entry name" value="BNACNNG10540D PROTEIN"/>
    <property type="match status" value="1"/>
</dbReference>
<dbReference type="AlphaFoldDB" id="A0A2U1LCX6"/>
<dbReference type="Proteomes" id="UP000245207">
    <property type="component" value="Unassembled WGS sequence"/>
</dbReference>
<dbReference type="PANTHER" id="PTHR31672:SF13">
    <property type="entry name" value="F-BOX PROTEIN CPR30-LIKE"/>
    <property type="match status" value="1"/>
</dbReference>
<keyword evidence="3" id="KW-1185">Reference proteome</keyword>
<dbReference type="Pfam" id="PF08268">
    <property type="entry name" value="FBA_3"/>
    <property type="match status" value="1"/>
</dbReference>
<evidence type="ECO:0000313" key="3">
    <source>
        <dbReference type="Proteomes" id="UP000245207"/>
    </source>
</evidence>
<dbReference type="NCBIfam" id="TIGR01640">
    <property type="entry name" value="F_box_assoc_1"/>
    <property type="match status" value="1"/>
</dbReference>
<sequence length="255" mass="29196">MPDTNEPIDILYRFGFDPQTDDYKVVKLICRLKQPPYIHPDLAFVTILYVVKDWLPVEVYSMRKGSWEQVTQKVPSHVGRIYDDEEVCGDGHDGHVHWVCELAEMGDQHTILAFDLGLQTFSEISIPADQNDIVFRSFVLGVLGGKLCVMFKVANGDCEVWVLDEYGVAESWVKHHQFSQFRDIDQFGFTLHNEFICAAYNRLAFYDPIAEKVKSSNIRARLLGKGKIVQYMDSLVWIVPPRSEINCCSISSLQI</sequence>
<organism evidence="2 3">
    <name type="scientific">Artemisia annua</name>
    <name type="common">Sweet wormwood</name>
    <dbReference type="NCBI Taxonomy" id="35608"/>
    <lineage>
        <taxon>Eukaryota</taxon>
        <taxon>Viridiplantae</taxon>
        <taxon>Streptophyta</taxon>
        <taxon>Embryophyta</taxon>
        <taxon>Tracheophyta</taxon>
        <taxon>Spermatophyta</taxon>
        <taxon>Magnoliopsida</taxon>
        <taxon>eudicotyledons</taxon>
        <taxon>Gunneridae</taxon>
        <taxon>Pentapetalae</taxon>
        <taxon>asterids</taxon>
        <taxon>campanulids</taxon>
        <taxon>Asterales</taxon>
        <taxon>Asteraceae</taxon>
        <taxon>Asteroideae</taxon>
        <taxon>Anthemideae</taxon>
        <taxon>Artemisiinae</taxon>
        <taxon>Artemisia</taxon>
    </lineage>
</organism>
<comment type="caution">
    <text evidence="2">The sequence shown here is derived from an EMBL/GenBank/DDBJ whole genome shotgun (WGS) entry which is preliminary data.</text>
</comment>
<proteinExistence type="predicted"/>
<accession>A0A2U1LCX6</accession>
<reference evidence="2 3" key="1">
    <citation type="journal article" date="2018" name="Mol. Plant">
        <title>The genome of Artemisia annua provides insight into the evolution of Asteraceae family and artemisinin biosynthesis.</title>
        <authorList>
            <person name="Shen Q."/>
            <person name="Zhang L."/>
            <person name="Liao Z."/>
            <person name="Wang S."/>
            <person name="Yan T."/>
            <person name="Shi P."/>
            <person name="Liu M."/>
            <person name="Fu X."/>
            <person name="Pan Q."/>
            <person name="Wang Y."/>
            <person name="Lv Z."/>
            <person name="Lu X."/>
            <person name="Zhang F."/>
            <person name="Jiang W."/>
            <person name="Ma Y."/>
            <person name="Chen M."/>
            <person name="Hao X."/>
            <person name="Li L."/>
            <person name="Tang Y."/>
            <person name="Lv G."/>
            <person name="Zhou Y."/>
            <person name="Sun X."/>
            <person name="Brodelius P.E."/>
            <person name="Rose J.K.C."/>
            <person name="Tang K."/>
        </authorList>
    </citation>
    <scope>NUCLEOTIDE SEQUENCE [LARGE SCALE GENOMIC DNA]</scope>
    <source>
        <strain evidence="3">cv. Huhao1</strain>
        <tissue evidence="2">Leaf</tissue>
    </source>
</reference>